<accession>A0A919P2W3</accession>
<dbReference type="GO" id="GO:0070566">
    <property type="term" value="F:adenylyltransferase activity"/>
    <property type="evidence" value="ECO:0007669"/>
    <property type="project" value="TreeGrafter"/>
</dbReference>
<evidence type="ECO:0000313" key="3">
    <source>
        <dbReference type="EMBL" id="GIG21122.1"/>
    </source>
</evidence>
<dbReference type="InterPro" id="IPR000873">
    <property type="entry name" value="AMP-dep_synth/lig_dom"/>
</dbReference>
<dbReference type="EMBL" id="BONK01000005">
    <property type="protein sequence ID" value="GIG21122.1"/>
    <property type="molecule type" value="Genomic_DNA"/>
</dbReference>
<protein>
    <recommendedName>
        <fullName evidence="2">AMP-dependent synthetase/ligase domain-containing protein</fullName>
    </recommendedName>
</protein>
<dbReference type="InterPro" id="IPR042099">
    <property type="entry name" value="ANL_N_sf"/>
</dbReference>
<evidence type="ECO:0000256" key="1">
    <source>
        <dbReference type="ARBA" id="ARBA00006432"/>
    </source>
</evidence>
<organism evidence="3 4">
    <name type="scientific">Cellulomonas chitinilytica</name>
    <dbReference type="NCBI Taxonomy" id="398759"/>
    <lineage>
        <taxon>Bacteria</taxon>
        <taxon>Bacillati</taxon>
        <taxon>Actinomycetota</taxon>
        <taxon>Actinomycetes</taxon>
        <taxon>Micrococcales</taxon>
        <taxon>Cellulomonadaceae</taxon>
        <taxon>Cellulomonas</taxon>
    </lineage>
</organism>
<comment type="similarity">
    <text evidence="1">Belongs to the ATP-dependent AMP-binding enzyme family.</text>
</comment>
<dbReference type="AlphaFoldDB" id="A0A919P2W3"/>
<dbReference type="Gene3D" id="3.30.300.30">
    <property type="match status" value="1"/>
</dbReference>
<proteinExistence type="inferred from homology"/>
<dbReference type="Gene3D" id="3.40.50.12780">
    <property type="entry name" value="N-terminal domain of ligase-like"/>
    <property type="match status" value="1"/>
</dbReference>
<dbReference type="PANTHER" id="PTHR22754:SF32">
    <property type="entry name" value="DISCO-INTERACTING PROTEIN 2"/>
    <property type="match status" value="1"/>
</dbReference>
<dbReference type="InterPro" id="IPR045851">
    <property type="entry name" value="AMP-bd_C_sf"/>
</dbReference>
<name>A0A919P2W3_9CELL</name>
<dbReference type="Proteomes" id="UP000632740">
    <property type="component" value="Unassembled WGS sequence"/>
</dbReference>
<keyword evidence="4" id="KW-1185">Reference proteome</keyword>
<dbReference type="PANTHER" id="PTHR22754">
    <property type="entry name" value="DISCO-INTERACTING PROTEIN 2 DIP2 -RELATED"/>
    <property type="match status" value="1"/>
</dbReference>
<evidence type="ECO:0000313" key="4">
    <source>
        <dbReference type="Proteomes" id="UP000632740"/>
    </source>
</evidence>
<comment type="caution">
    <text evidence="3">The sequence shown here is derived from an EMBL/GenBank/DDBJ whole genome shotgun (WGS) entry which is preliminary data.</text>
</comment>
<feature type="domain" description="AMP-dependent synthetase/ligase" evidence="2">
    <location>
        <begin position="21"/>
        <end position="406"/>
    </location>
</feature>
<reference evidence="3" key="1">
    <citation type="submission" date="2021-01" db="EMBL/GenBank/DDBJ databases">
        <title>Whole genome shotgun sequence of Cellulomonas chitinilytica NBRC 110799.</title>
        <authorList>
            <person name="Komaki H."/>
            <person name="Tamura T."/>
        </authorList>
    </citation>
    <scope>NUCLEOTIDE SEQUENCE</scope>
    <source>
        <strain evidence="3">NBRC 110799</strain>
    </source>
</reference>
<evidence type="ECO:0000259" key="2">
    <source>
        <dbReference type="Pfam" id="PF00501"/>
    </source>
</evidence>
<dbReference type="Pfam" id="PF00501">
    <property type="entry name" value="AMP-binding"/>
    <property type="match status" value="1"/>
</dbReference>
<dbReference type="GO" id="GO:0005886">
    <property type="term" value="C:plasma membrane"/>
    <property type="evidence" value="ECO:0007669"/>
    <property type="project" value="TreeGrafter"/>
</dbReference>
<sequence>MTVEPVLPLDVTTLGDLFELAAVRHPAGRVGDAFDEETLSFQELAGDQRDVAGNLLAAGVAPGALVAVLVASAVDLVRATGGIAVAGAVMVPLAVPVTSGGAHLARLRHVVAASGARYAVVSDQLAATVAAVLPGVETMPLAALLRPAGTYRSPAVDPDDLAVVQFTSGSTSAPQGVTLTHRNVLAGLRALHHGTGLTEADVVCHWLPLSHDMGLFSTLAAVGAGADVRTTSPQAFIKRPTEWLRRFCELGATLSVSPNFGYKYLIDTVPAETVGEYDLSAVRGLLNGAEPIDAELAASFARHFAPSGLTPHAMTPCYGLAEATLAVTIAEVEAPMTVDWVDREVLTGAGQAIPADPGAAAARGVVSCGAPVPGIEVRVTEGGRPLGERAVGSIEIRGEAVTRGYYGESTPHVQDDGWCPTGDLGYVADGSLHVTGRSKEMLIVGGRNHYPQDVEAAVREVEGLHQGRAVAVVLPAEPGRGRPERIAVLAEVGHPAPSVGSTVSGIRGAAAQQLDGTGVDVVLLRRGALLRTTSGKFQRLHMRHRLLEGTLDGVVVHVPVDEPVPAVHGG</sequence>
<dbReference type="GO" id="GO:0006633">
    <property type="term" value="P:fatty acid biosynthetic process"/>
    <property type="evidence" value="ECO:0007669"/>
    <property type="project" value="TreeGrafter"/>
</dbReference>
<dbReference type="SUPFAM" id="SSF56801">
    <property type="entry name" value="Acetyl-CoA synthetase-like"/>
    <property type="match status" value="1"/>
</dbReference>
<gene>
    <name evidence="3" type="ORF">Cch01nite_18460</name>
</gene>
<dbReference type="RefSeq" id="WP_203751772.1">
    <property type="nucleotide sequence ID" value="NZ_BONK01000005.1"/>
</dbReference>